<keyword evidence="4 6" id="KW-0378">Hydrolase</keyword>
<evidence type="ECO:0000256" key="4">
    <source>
        <dbReference type="ARBA" id="ARBA00022801"/>
    </source>
</evidence>
<keyword evidence="3" id="KW-0719">Serine esterase</keyword>
<evidence type="ECO:0000259" key="7">
    <source>
        <dbReference type="Pfam" id="PF00135"/>
    </source>
</evidence>
<dbReference type="PROSITE" id="PS00122">
    <property type="entry name" value="CARBOXYLESTERASE_B_1"/>
    <property type="match status" value="1"/>
</dbReference>
<keyword evidence="9" id="KW-1185">Reference proteome</keyword>
<dbReference type="PROSITE" id="PS00941">
    <property type="entry name" value="CARBOXYLESTERASE_B_2"/>
    <property type="match status" value="1"/>
</dbReference>
<evidence type="ECO:0000256" key="6">
    <source>
        <dbReference type="RuleBase" id="RU361235"/>
    </source>
</evidence>
<evidence type="ECO:0000256" key="5">
    <source>
        <dbReference type="ARBA" id="ARBA00023180"/>
    </source>
</evidence>
<evidence type="ECO:0000313" key="8">
    <source>
        <dbReference type="EMBL" id="KAJ8881681.1"/>
    </source>
</evidence>
<accession>A0ABQ9HBN2</accession>
<proteinExistence type="inferred from homology"/>
<organism evidence="8 9">
    <name type="scientific">Dryococelus australis</name>
    <dbReference type="NCBI Taxonomy" id="614101"/>
    <lineage>
        <taxon>Eukaryota</taxon>
        <taxon>Metazoa</taxon>
        <taxon>Ecdysozoa</taxon>
        <taxon>Arthropoda</taxon>
        <taxon>Hexapoda</taxon>
        <taxon>Insecta</taxon>
        <taxon>Pterygota</taxon>
        <taxon>Neoptera</taxon>
        <taxon>Polyneoptera</taxon>
        <taxon>Phasmatodea</taxon>
        <taxon>Verophasmatodea</taxon>
        <taxon>Anareolatae</taxon>
        <taxon>Phasmatidae</taxon>
        <taxon>Eurycanthinae</taxon>
        <taxon>Dryococelus</taxon>
    </lineage>
</organism>
<dbReference type="InterPro" id="IPR029058">
    <property type="entry name" value="AB_hydrolase_fold"/>
</dbReference>
<dbReference type="InterPro" id="IPR019819">
    <property type="entry name" value="Carboxylesterase_B_CS"/>
</dbReference>
<dbReference type="EC" id="3.1.1.-" evidence="6"/>
<dbReference type="PANTHER" id="PTHR11559">
    <property type="entry name" value="CARBOXYLESTERASE"/>
    <property type="match status" value="1"/>
</dbReference>
<dbReference type="EMBL" id="JARBHB010000006">
    <property type="protein sequence ID" value="KAJ8881681.1"/>
    <property type="molecule type" value="Genomic_DNA"/>
</dbReference>
<dbReference type="InterPro" id="IPR002168">
    <property type="entry name" value="Lipase_GDXG_HIS_AS"/>
</dbReference>
<dbReference type="SUPFAM" id="SSF53474">
    <property type="entry name" value="alpha/beta-Hydrolases"/>
    <property type="match status" value="1"/>
</dbReference>
<sequence>MATSADGTTYYRFHGIPYTNPPVGNLRFAAPQEPASWSGVRQAVKFRRDCFKAPSIGSEDCLYINVYTPQVRLLLNISSIVVVFSPVRSAAVAERLDCLPPIKANRSKSPSRNASLLPVMVYIHGGAFVSGSANTGPGQLMDHGVVMATISYRLNLFGFMSIEGTDAPGNAGLKDQVAALKLIQKNIEHFGGNPKSITIFGVSAGGASVQYHMLSPMSKVCQLDVRAGKFSGLPYIAGSARRESGASFKNSGDAFWKDLIDNFEDYVVPHVLGLTRGSRKSKEVAQKVKQFYFGNASVSYNTSE</sequence>
<evidence type="ECO:0000256" key="1">
    <source>
        <dbReference type="ARBA" id="ARBA00005964"/>
    </source>
</evidence>
<dbReference type="InterPro" id="IPR050309">
    <property type="entry name" value="Type-B_Carboxylest/Lipase"/>
</dbReference>
<keyword evidence="5" id="KW-0325">Glycoprotein</keyword>
<evidence type="ECO:0000256" key="3">
    <source>
        <dbReference type="ARBA" id="ARBA00022487"/>
    </source>
</evidence>
<gene>
    <name evidence="8" type="ORF">PR048_018167</name>
</gene>
<reference evidence="8 9" key="1">
    <citation type="submission" date="2023-02" db="EMBL/GenBank/DDBJ databases">
        <title>LHISI_Scaffold_Assembly.</title>
        <authorList>
            <person name="Stuart O.P."/>
            <person name="Cleave R."/>
            <person name="Magrath M.J.L."/>
            <person name="Mikheyev A.S."/>
        </authorList>
    </citation>
    <scope>NUCLEOTIDE SEQUENCE [LARGE SCALE GENOMIC DNA]</scope>
    <source>
        <strain evidence="8">Daus_M_001</strain>
        <tissue evidence="8">Leg muscle</tissue>
    </source>
</reference>
<dbReference type="Pfam" id="PF00135">
    <property type="entry name" value="COesterase"/>
    <property type="match status" value="1"/>
</dbReference>
<comment type="similarity">
    <text evidence="1 6">Belongs to the type-B carboxylesterase/lipase family.</text>
</comment>
<evidence type="ECO:0000256" key="2">
    <source>
        <dbReference type="ARBA" id="ARBA00010515"/>
    </source>
</evidence>
<comment type="caution">
    <text evidence="8">The sequence shown here is derived from an EMBL/GenBank/DDBJ whole genome shotgun (WGS) entry which is preliminary data.</text>
</comment>
<dbReference type="Gene3D" id="3.40.50.1820">
    <property type="entry name" value="alpha/beta hydrolase"/>
    <property type="match status" value="1"/>
</dbReference>
<dbReference type="Proteomes" id="UP001159363">
    <property type="component" value="Chromosome 5"/>
</dbReference>
<dbReference type="PROSITE" id="PS01173">
    <property type="entry name" value="LIPASE_GDXG_HIS"/>
    <property type="match status" value="1"/>
</dbReference>
<evidence type="ECO:0000313" key="9">
    <source>
        <dbReference type="Proteomes" id="UP001159363"/>
    </source>
</evidence>
<dbReference type="InterPro" id="IPR002018">
    <property type="entry name" value="CarbesteraseB"/>
</dbReference>
<protein>
    <recommendedName>
        <fullName evidence="6">Carboxylic ester hydrolase</fullName>
        <ecNumber evidence="6">3.1.1.-</ecNumber>
    </recommendedName>
</protein>
<feature type="domain" description="Carboxylesterase type B" evidence="7">
    <location>
        <begin position="5"/>
        <end position="222"/>
    </location>
</feature>
<name>A0ABQ9HBN2_9NEOP</name>
<comment type="similarity">
    <text evidence="2">Belongs to the 'GDXG' lipolytic enzyme family.</text>
</comment>
<dbReference type="InterPro" id="IPR019826">
    <property type="entry name" value="Carboxylesterase_B_AS"/>
</dbReference>